<organism evidence="1 2">
    <name type="scientific">Lysinibacillus irui</name>
    <dbReference type="NCBI Taxonomy" id="2998077"/>
    <lineage>
        <taxon>Bacteria</taxon>
        <taxon>Bacillati</taxon>
        <taxon>Bacillota</taxon>
        <taxon>Bacilli</taxon>
        <taxon>Bacillales</taxon>
        <taxon>Bacillaceae</taxon>
        <taxon>Lysinibacillus</taxon>
    </lineage>
</organism>
<dbReference type="EMBL" id="CP113528">
    <property type="protein sequence ID" value="WDV09223.1"/>
    <property type="molecule type" value="Genomic_DNA"/>
</dbReference>
<evidence type="ECO:0000313" key="2">
    <source>
        <dbReference type="Proteomes" id="UP001219585"/>
    </source>
</evidence>
<dbReference type="KEGG" id="liu:OU989_23330"/>
<proteinExistence type="predicted"/>
<name>A0AAJ5UW93_9BACI</name>
<keyword evidence="1" id="KW-0614">Plasmid</keyword>
<dbReference type="Proteomes" id="UP001219585">
    <property type="component" value="Plasmid unnamed"/>
</dbReference>
<accession>A0AAJ5UW93</accession>
<geneLocation type="plasmid" evidence="1 2">
    <name>unnamed</name>
</geneLocation>
<evidence type="ECO:0000313" key="1">
    <source>
        <dbReference type="EMBL" id="WDV09223.1"/>
    </source>
</evidence>
<protein>
    <submittedName>
        <fullName evidence="1">Uncharacterized protein</fullName>
    </submittedName>
</protein>
<reference evidence="1" key="1">
    <citation type="submission" date="2022-11" db="EMBL/GenBank/DDBJ databases">
        <title>Lysinibacillus irui.</title>
        <authorList>
            <person name="Akintayo S.O."/>
        </authorList>
    </citation>
    <scope>NUCLEOTIDE SEQUENCE</scope>
    <source>
        <strain evidence="1">IRB4-01</strain>
        <plasmid evidence="1">unnamed</plasmid>
    </source>
</reference>
<sequence>MGMYTGLRLKVTVKEEYRQMIKAINEGANWNDFSERFSFIAAFAKQDRAEFIPRGSLCYMPSSWETGEYPNEVATDGFERKIDMETGYWTFQCSLINDQGEIEQFFEEVLPNIIENAEHIEYLFEEWDSSRMYEFVNGEVKTGLLTK</sequence>
<dbReference type="AlphaFoldDB" id="A0AAJ5UW93"/>
<gene>
    <name evidence="1" type="ORF">OU989_23330</name>
</gene>
<dbReference type="RefSeq" id="WP_274797444.1">
    <property type="nucleotide sequence ID" value="NZ_CP113528.1"/>
</dbReference>